<dbReference type="EC" id="3.4.16.-" evidence="8"/>
<dbReference type="InterPro" id="IPR033124">
    <property type="entry name" value="Ser_caboxypep_his_AS"/>
</dbReference>
<dbReference type="PANTHER" id="PTHR11802">
    <property type="entry name" value="SERINE PROTEASE FAMILY S10 SERINE CARBOXYPEPTIDASE"/>
    <property type="match status" value="1"/>
</dbReference>
<protein>
    <recommendedName>
        <fullName evidence="8">Carboxypeptidase</fullName>
        <ecNumber evidence="8">3.4.16.-</ecNumber>
    </recommendedName>
</protein>
<evidence type="ECO:0000256" key="3">
    <source>
        <dbReference type="ARBA" id="ARBA00022670"/>
    </source>
</evidence>
<evidence type="ECO:0000256" key="2">
    <source>
        <dbReference type="ARBA" id="ARBA00022645"/>
    </source>
</evidence>
<comment type="similarity">
    <text evidence="1 8">Belongs to the peptidase S10 family.</text>
</comment>
<keyword evidence="4 8" id="KW-0732">Signal</keyword>
<dbReference type="PROSITE" id="PS00131">
    <property type="entry name" value="CARBOXYPEPT_SER_SER"/>
    <property type="match status" value="1"/>
</dbReference>
<keyword evidence="7" id="KW-0325">Glycoprotein</keyword>
<keyword evidence="5 8" id="KW-0378">Hydrolase</keyword>
<name>A0A250X0W2_9CHLO</name>
<dbReference type="GO" id="GO:0004185">
    <property type="term" value="F:serine-type carboxypeptidase activity"/>
    <property type="evidence" value="ECO:0007669"/>
    <property type="project" value="UniProtKB-UniRule"/>
</dbReference>
<evidence type="ECO:0000256" key="7">
    <source>
        <dbReference type="ARBA" id="ARBA00023180"/>
    </source>
</evidence>
<evidence type="ECO:0000256" key="1">
    <source>
        <dbReference type="ARBA" id="ARBA00009431"/>
    </source>
</evidence>
<keyword evidence="2 8" id="KW-0121">Carboxypeptidase</keyword>
<keyword evidence="3 8" id="KW-0645">Protease</keyword>
<dbReference type="FunFam" id="3.40.50.1820:FF:000143">
    <property type="entry name" value="Carboxypeptidase"/>
    <property type="match status" value="1"/>
</dbReference>
<sequence>MNNFFLAVSIFLTCAFARELELNLNPNVDRSSLHASFENPESVHELPGYNGELKSKHFSGYITIEDHKNLFYYFVQSENSPEDDPVVLWLNGGPGCSSLDGFIYELGPFKFDFPKEDSKHGGGCPAELGDNPYAWSKVANMIFLDSPVGVGLSFSTKKSDYVTGDNQTALDADMFLRAFFEKFPEFQENNFYISGESYAGIYVPNLALTVAENNEAGKLPYINIVGYLVGNGVTDSQVDGDAYPSFAAGKSLISQQLYRNLHHACGGVYWNRTQHSECSKFYEQLEGELSALNIYDVLQYCYHGSDPETAAKTEHTLNKVYQDHRGQWPLPGSTSKPGSVLNFAHLGLNPPCVDARLSDAWLNHPDVRHALHAAPVEEGGRWELCSSRISYTRELETMIPIHRKLTKGYGLDALIYSGDHDLAVPHTGSERWTSELNYPVREVWGPWYVEDHQVAGYSIEYEGLTYATIKGAGHMVPQTNPREAFAMFQRFISGQSLRTGAKTQKRNTNTA</sequence>
<dbReference type="GO" id="GO:0006508">
    <property type="term" value="P:proteolysis"/>
    <property type="evidence" value="ECO:0007669"/>
    <property type="project" value="UniProtKB-KW"/>
</dbReference>
<dbReference type="InterPro" id="IPR029058">
    <property type="entry name" value="AB_hydrolase_fold"/>
</dbReference>
<dbReference type="GO" id="GO:0016747">
    <property type="term" value="F:acyltransferase activity, transferring groups other than amino-acyl groups"/>
    <property type="evidence" value="ECO:0007669"/>
    <property type="project" value="TreeGrafter"/>
</dbReference>
<dbReference type="FunFam" id="3.40.50.12670:FF:000002">
    <property type="entry name" value="Carboxypeptidase"/>
    <property type="match status" value="1"/>
</dbReference>
<organism evidence="9 10">
    <name type="scientific">Chlamydomonas eustigma</name>
    <dbReference type="NCBI Taxonomy" id="1157962"/>
    <lineage>
        <taxon>Eukaryota</taxon>
        <taxon>Viridiplantae</taxon>
        <taxon>Chlorophyta</taxon>
        <taxon>core chlorophytes</taxon>
        <taxon>Chlorophyceae</taxon>
        <taxon>CS clade</taxon>
        <taxon>Chlamydomonadales</taxon>
        <taxon>Chlamydomonadaceae</taxon>
        <taxon>Chlamydomonas</taxon>
    </lineage>
</organism>
<dbReference type="SUPFAM" id="SSF53474">
    <property type="entry name" value="alpha/beta-Hydrolases"/>
    <property type="match status" value="1"/>
</dbReference>
<dbReference type="GO" id="GO:0019748">
    <property type="term" value="P:secondary metabolic process"/>
    <property type="evidence" value="ECO:0007669"/>
    <property type="project" value="TreeGrafter"/>
</dbReference>
<dbReference type="PROSITE" id="PS00560">
    <property type="entry name" value="CARBOXYPEPT_SER_HIS"/>
    <property type="match status" value="1"/>
</dbReference>
<evidence type="ECO:0000256" key="4">
    <source>
        <dbReference type="ARBA" id="ARBA00022729"/>
    </source>
</evidence>
<dbReference type="PANTHER" id="PTHR11802:SF254">
    <property type="entry name" value="SERINE CARBOXYPEPTIDASE-LIKE 20"/>
    <property type="match status" value="1"/>
</dbReference>
<accession>A0A250X0W2</accession>
<reference evidence="9 10" key="1">
    <citation type="submission" date="2017-08" db="EMBL/GenBank/DDBJ databases">
        <title>Acidophilic green algal genome provides insights into adaptation to an acidic environment.</title>
        <authorList>
            <person name="Hirooka S."/>
            <person name="Hirose Y."/>
            <person name="Kanesaki Y."/>
            <person name="Higuchi S."/>
            <person name="Fujiwara T."/>
            <person name="Onuma R."/>
            <person name="Era A."/>
            <person name="Ohbayashi R."/>
            <person name="Uzuka A."/>
            <person name="Nozaki H."/>
            <person name="Yoshikawa H."/>
            <person name="Miyagishima S.Y."/>
        </authorList>
    </citation>
    <scope>NUCLEOTIDE SEQUENCE [LARGE SCALE GENOMIC DNA]</scope>
    <source>
        <strain evidence="9 10">NIES-2499</strain>
    </source>
</reference>
<proteinExistence type="inferred from homology"/>
<dbReference type="OrthoDB" id="443318at2759"/>
<gene>
    <name evidence="9" type="ORF">CEUSTIGMA_g4015.t1</name>
</gene>
<evidence type="ECO:0000256" key="5">
    <source>
        <dbReference type="ARBA" id="ARBA00022801"/>
    </source>
</evidence>
<dbReference type="Proteomes" id="UP000232323">
    <property type="component" value="Unassembled WGS sequence"/>
</dbReference>
<feature type="chain" id="PRO_5011820446" description="Carboxypeptidase" evidence="8">
    <location>
        <begin position="18"/>
        <end position="511"/>
    </location>
</feature>
<comment type="caution">
    <text evidence="9">The sequence shown here is derived from an EMBL/GenBank/DDBJ whole genome shotgun (WGS) entry which is preliminary data.</text>
</comment>
<dbReference type="Gene3D" id="3.40.50.12670">
    <property type="match status" value="1"/>
</dbReference>
<evidence type="ECO:0000313" key="9">
    <source>
        <dbReference type="EMBL" id="GAX76569.1"/>
    </source>
</evidence>
<dbReference type="InterPro" id="IPR018202">
    <property type="entry name" value="Ser_caboxypep_ser_AS"/>
</dbReference>
<feature type="signal peptide" evidence="8">
    <location>
        <begin position="1"/>
        <end position="17"/>
    </location>
</feature>
<dbReference type="InterPro" id="IPR001563">
    <property type="entry name" value="Peptidase_S10"/>
</dbReference>
<keyword evidence="10" id="KW-1185">Reference proteome</keyword>
<evidence type="ECO:0000256" key="8">
    <source>
        <dbReference type="RuleBase" id="RU361156"/>
    </source>
</evidence>
<evidence type="ECO:0000313" key="10">
    <source>
        <dbReference type="Proteomes" id="UP000232323"/>
    </source>
</evidence>
<dbReference type="EMBL" id="BEGY01000018">
    <property type="protein sequence ID" value="GAX76569.1"/>
    <property type="molecule type" value="Genomic_DNA"/>
</dbReference>
<dbReference type="PRINTS" id="PR00724">
    <property type="entry name" value="CRBOXYPTASEC"/>
</dbReference>
<dbReference type="Gene3D" id="3.40.50.1820">
    <property type="entry name" value="alpha/beta hydrolase"/>
    <property type="match status" value="1"/>
</dbReference>
<evidence type="ECO:0000256" key="6">
    <source>
        <dbReference type="ARBA" id="ARBA00023157"/>
    </source>
</evidence>
<keyword evidence="6" id="KW-1015">Disulfide bond</keyword>
<dbReference type="Pfam" id="PF00450">
    <property type="entry name" value="Peptidase_S10"/>
    <property type="match status" value="1"/>
</dbReference>
<dbReference type="AlphaFoldDB" id="A0A250X0W2"/>